<dbReference type="EMBL" id="FZNR01000010">
    <property type="protein sequence ID" value="SNS11994.1"/>
    <property type="molecule type" value="Genomic_DNA"/>
</dbReference>
<dbReference type="InterPro" id="IPR006764">
    <property type="entry name" value="SAM_dep_MeTrfase_SAV2177_type"/>
</dbReference>
<dbReference type="Proteomes" id="UP000198415">
    <property type="component" value="Unassembled WGS sequence"/>
</dbReference>
<evidence type="ECO:0000313" key="2">
    <source>
        <dbReference type="Proteomes" id="UP000198415"/>
    </source>
</evidence>
<dbReference type="Pfam" id="PF04672">
    <property type="entry name" value="Methyltransf_19"/>
    <property type="match status" value="1"/>
</dbReference>
<sequence length="271" mass="29342">MTTVCGVTPEPDISGLNTSRRFNQWLGGKDHYSAERESTATIVSIMPNIVAAAREARSAVLRTVRHLVAEHGIRQVLDIGAGRPLSPNVHEVAQEIAPDARIVYVDNDPLVGVQHRGLMLSTPQGVTEFVDGDLLAIDELLADEQLRAVIDFSRPVAVVLGSILHLVDDDQRAYDAVRALVAALAPGSYLVVVHGTFDTLPEEVRVRAQELIDGGAHGVYRARSRDEVARFVDGLEPIEPGLVSSVEWRPAPETVTSVADAMCWVVVARVP</sequence>
<dbReference type="PIRSF" id="PIRSF017393">
    <property type="entry name" value="MTase_SAV2177"/>
    <property type="match status" value="1"/>
</dbReference>
<keyword evidence="2" id="KW-1185">Reference proteome</keyword>
<keyword evidence="1" id="KW-0489">Methyltransferase</keyword>
<dbReference type="GO" id="GO:0032259">
    <property type="term" value="P:methylation"/>
    <property type="evidence" value="ECO:0007669"/>
    <property type="project" value="UniProtKB-KW"/>
</dbReference>
<gene>
    <name evidence="1" type="ORF">SAMN06264365_110161</name>
</gene>
<dbReference type="SUPFAM" id="SSF53335">
    <property type="entry name" value="S-adenosyl-L-methionine-dependent methyltransferases"/>
    <property type="match status" value="1"/>
</dbReference>
<dbReference type="AlphaFoldDB" id="A0A239BY39"/>
<accession>A0A239BY39</accession>
<proteinExistence type="predicted"/>
<name>A0A239BY39_9ACTN</name>
<organism evidence="1 2">
    <name type="scientific">Actinoplanes regularis</name>
    <dbReference type="NCBI Taxonomy" id="52697"/>
    <lineage>
        <taxon>Bacteria</taxon>
        <taxon>Bacillati</taxon>
        <taxon>Actinomycetota</taxon>
        <taxon>Actinomycetes</taxon>
        <taxon>Micromonosporales</taxon>
        <taxon>Micromonosporaceae</taxon>
        <taxon>Actinoplanes</taxon>
    </lineage>
</organism>
<evidence type="ECO:0000313" key="1">
    <source>
        <dbReference type="EMBL" id="SNS11994.1"/>
    </source>
</evidence>
<protein>
    <submittedName>
        <fullName evidence="1">S-adenosyl methyltransferase</fullName>
    </submittedName>
</protein>
<dbReference type="GO" id="GO:0008168">
    <property type="term" value="F:methyltransferase activity"/>
    <property type="evidence" value="ECO:0007669"/>
    <property type="project" value="UniProtKB-KW"/>
</dbReference>
<dbReference type="InterPro" id="IPR029063">
    <property type="entry name" value="SAM-dependent_MTases_sf"/>
</dbReference>
<keyword evidence="1" id="KW-0808">Transferase</keyword>
<reference evidence="1 2" key="1">
    <citation type="submission" date="2017-06" db="EMBL/GenBank/DDBJ databases">
        <authorList>
            <person name="Kim H.J."/>
            <person name="Triplett B.A."/>
        </authorList>
    </citation>
    <scope>NUCLEOTIDE SEQUENCE [LARGE SCALE GENOMIC DNA]</scope>
    <source>
        <strain evidence="1 2">DSM 43151</strain>
    </source>
</reference>
<dbReference type="Gene3D" id="3.40.50.150">
    <property type="entry name" value="Vaccinia Virus protein VP39"/>
    <property type="match status" value="1"/>
</dbReference>